<dbReference type="InterPro" id="IPR006379">
    <property type="entry name" value="HAD-SF_hydro_IIB"/>
</dbReference>
<dbReference type="PANTHER" id="PTHR10000">
    <property type="entry name" value="PHOSPHOSERINE PHOSPHATASE"/>
    <property type="match status" value="1"/>
</dbReference>
<dbReference type="AlphaFoldDB" id="A0A9Q7EYP3"/>
<dbReference type="InterPro" id="IPR023214">
    <property type="entry name" value="HAD_sf"/>
</dbReference>
<reference evidence="3" key="1">
    <citation type="submission" date="2021-04" db="EMBL/GenBank/DDBJ databases">
        <title>A novel Synergistetes isolate from a pyrite-forming mixed culture.</title>
        <authorList>
            <person name="Bunk B."/>
            <person name="Sproer C."/>
            <person name="Spring S."/>
            <person name="Pester M."/>
        </authorList>
    </citation>
    <scope>NUCLEOTIDE SEQUENCE [LARGE SCALE GENOMIC DNA]</scope>
    <source>
        <strain evidence="3">J.5.4.2-T.3.5.2</strain>
    </source>
</reference>
<dbReference type="Proteomes" id="UP000671879">
    <property type="component" value="Chromosome"/>
</dbReference>
<feature type="region of interest" description="Disordered" evidence="1">
    <location>
        <begin position="266"/>
        <end position="300"/>
    </location>
</feature>
<dbReference type="Pfam" id="PF08282">
    <property type="entry name" value="Hydrolase_3"/>
    <property type="match status" value="1"/>
</dbReference>
<accession>A0A9Q7EYP3</accession>
<protein>
    <submittedName>
        <fullName evidence="2">HAD family phosphatase</fullName>
    </submittedName>
</protein>
<dbReference type="PANTHER" id="PTHR10000:SF8">
    <property type="entry name" value="HAD SUPERFAMILY HYDROLASE-LIKE, TYPE 3"/>
    <property type="match status" value="1"/>
</dbReference>
<dbReference type="GO" id="GO:0016791">
    <property type="term" value="F:phosphatase activity"/>
    <property type="evidence" value="ECO:0007669"/>
    <property type="project" value="TreeGrafter"/>
</dbReference>
<gene>
    <name evidence="2" type="ORF">KAR29_08725</name>
</gene>
<organism evidence="2 3">
    <name type="scientific">Aminithiophilus ramosus</name>
    <dbReference type="NCBI Taxonomy" id="3029084"/>
    <lineage>
        <taxon>Bacteria</taxon>
        <taxon>Thermotogati</taxon>
        <taxon>Synergistota</taxon>
        <taxon>Synergistia</taxon>
        <taxon>Synergistales</taxon>
        <taxon>Aminithiophilaceae</taxon>
        <taxon>Aminithiophilus</taxon>
    </lineage>
</organism>
<evidence type="ECO:0000313" key="3">
    <source>
        <dbReference type="Proteomes" id="UP000671879"/>
    </source>
</evidence>
<dbReference type="SUPFAM" id="SSF56784">
    <property type="entry name" value="HAD-like"/>
    <property type="match status" value="1"/>
</dbReference>
<dbReference type="InterPro" id="IPR036412">
    <property type="entry name" value="HAD-like_sf"/>
</dbReference>
<dbReference type="GO" id="GO:0000287">
    <property type="term" value="F:magnesium ion binding"/>
    <property type="evidence" value="ECO:0007669"/>
    <property type="project" value="TreeGrafter"/>
</dbReference>
<name>A0A9Q7EYP3_9BACT</name>
<dbReference type="Gene3D" id="3.30.1240.10">
    <property type="match status" value="1"/>
</dbReference>
<dbReference type="Gene3D" id="3.40.50.1000">
    <property type="entry name" value="HAD superfamily/HAD-like"/>
    <property type="match status" value="1"/>
</dbReference>
<dbReference type="NCBIfam" id="TIGR01484">
    <property type="entry name" value="HAD-SF-IIB"/>
    <property type="match status" value="1"/>
</dbReference>
<feature type="compositionally biased region" description="Basic residues" evidence="1">
    <location>
        <begin position="290"/>
        <end position="300"/>
    </location>
</feature>
<proteinExistence type="predicted"/>
<keyword evidence="3" id="KW-1185">Reference proteome</keyword>
<sequence>MGPKVLVSDFDGTLAHRDRVSPEVSRAWNDLSRAGWDLLLATGRIYASVRPHLADVPTAHPLILYDGARVIVPSTDEVLFERFLPAETAEEALRLGWSSGLEVQVFGDEEIIIRPGEGRSGEYFRRLSIPLRDDLVEPRVDSDVYRVIFYGDPAAVRGLAIRMEDALGAAATVTLAGDGFLDVLAPGVSKGAALEFLLRSGGRPRFLVCAGDHHNDRELLLLADLAAVPDDADDELKEIGHFIFPPAAEGGFVELARELLALDDLPPNRQAGNSRDPVGSGRETVEGRRKWPRTRTGKEI</sequence>
<evidence type="ECO:0000313" key="2">
    <source>
        <dbReference type="EMBL" id="QTX31452.1"/>
    </source>
</evidence>
<dbReference type="KEGG" id="aram:KAR29_08725"/>
<dbReference type="GO" id="GO:0005829">
    <property type="term" value="C:cytosol"/>
    <property type="evidence" value="ECO:0007669"/>
    <property type="project" value="TreeGrafter"/>
</dbReference>
<dbReference type="EMBL" id="CP072943">
    <property type="protein sequence ID" value="QTX31452.1"/>
    <property type="molecule type" value="Genomic_DNA"/>
</dbReference>
<dbReference type="RefSeq" id="WP_274372616.1">
    <property type="nucleotide sequence ID" value="NZ_CP072943.1"/>
</dbReference>
<evidence type="ECO:0000256" key="1">
    <source>
        <dbReference type="SAM" id="MobiDB-lite"/>
    </source>
</evidence>